<name>B0W7P9_CULQU</name>
<dbReference type="SUPFAM" id="SSF49785">
    <property type="entry name" value="Galactose-binding domain-like"/>
    <property type="match status" value="1"/>
</dbReference>
<keyword evidence="10" id="KW-0833">Ubl conjugation pathway</keyword>
<dbReference type="InterPro" id="IPR008979">
    <property type="entry name" value="Galactose-bd-like_sf"/>
</dbReference>
<dbReference type="STRING" id="7176.B0W7P9"/>
<dbReference type="PANTHER" id="PTHR45943:SF1">
    <property type="entry name" value="E3 UBIQUITIN-PROTEIN LIGASE MYCBP2"/>
    <property type="match status" value="1"/>
</dbReference>
<evidence type="ECO:0000256" key="5">
    <source>
        <dbReference type="ARBA" id="ARBA00012249"/>
    </source>
</evidence>
<dbReference type="CDD" id="cd16463">
    <property type="entry name" value="RING-H2_PHR"/>
    <property type="match status" value="1"/>
</dbReference>
<keyword evidence="12" id="KW-0966">Cell projection</keyword>
<dbReference type="GO" id="GO:0008270">
    <property type="term" value="F:zinc ion binding"/>
    <property type="evidence" value="ECO:0007669"/>
    <property type="project" value="UniProtKB-KW"/>
</dbReference>
<dbReference type="GO" id="GO:0005634">
    <property type="term" value="C:nucleus"/>
    <property type="evidence" value="ECO:0007669"/>
    <property type="project" value="TreeGrafter"/>
</dbReference>
<dbReference type="GO" id="GO:0008582">
    <property type="term" value="P:regulation of synaptic assembly at neuromuscular junction"/>
    <property type="evidence" value="ECO:0007669"/>
    <property type="project" value="TreeGrafter"/>
</dbReference>
<evidence type="ECO:0000259" key="15">
    <source>
        <dbReference type="PROSITE" id="PS50089"/>
    </source>
</evidence>
<comment type="subcellular location">
    <subcellularLocation>
        <location evidence="2">Cell projection</location>
        <location evidence="2">Axon</location>
    </subcellularLocation>
</comment>
<feature type="region of interest" description="Disordered" evidence="14">
    <location>
        <begin position="906"/>
        <end position="927"/>
    </location>
</feature>
<dbReference type="InterPro" id="IPR004939">
    <property type="entry name" value="APC_su10/DOC_dom"/>
</dbReference>
<reference evidence="18" key="2">
    <citation type="submission" date="2021-02" db="UniProtKB">
        <authorList>
            <consortium name="EnsemblMetazoa"/>
        </authorList>
    </citation>
    <scope>IDENTIFICATION</scope>
    <source>
        <strain evidence="18">JHB</strain>
    </source>
</reference>
<evidence type="ECO:0000256" key="6">
    <source>
        <dbReference type="ARBA" id="ARBA00022679"/>
    </source>
</evidence>
<evidence type="ECO:0000259" key="16">
    <source>
        <dbReference type="PROSITE" id="PS51284"/>
    </source>
</evidence>
<dbReference type="CDD" id="cd19799">
    <property type="entry name" value="Bbox2_MYCBP2"/>
    <property type="match status" value="1"/>
</dbReference>
<keyword evidence="8" id="KW-0677">Repeat</keyword>
<evidence type="ECO:0000313" key="19">
    <source>
        <dbReference type="Proteomes" id="UP000002320"/>
    </source>
</evidence>
<dbReference type="PANTHER" id="PTHR45943">
    <property type="entry name" value="E3 UBIQUITIN-PROTEIN LIGASE MYCBP2"/>
    <property type="match status" value="1"/>
</dbReference>
<evidence type="ECO:0000256" key="1">
    <source>
        <dbReference type="ARBA" id="ARBA00000333"/>
    </source>
</evidence>
<dbReference type="eggNOG" id="KOG1428">
    <property type="taxonomic scope" value="Eukaryota"/>
</dbReference>
<dbReference type="GO" id="GO:0007411">
    <property type="term" value="P:axon guidance"/>
    <property type="evidence" value="ECO:0007669"/>
    <property type="project" value="TreeGrafter"/>
</dbReference>
<keyword evidence="7" id="KW-0479">Metal-binding</keyword>
<accession>B0W7P9</accession>
<feature type="domain" description="RING-type" evidence="15">
    <location>
        <begin position="1912"/>
        <end position="1963"/>
    </location>
</feature>
<dbReference type="HOGENOM" id="CLU_000562_1_0_1"/>
<evidence type="ECO:0000256" key="4">
    <source>
        <dbReference type="ARBA" id="ARBA00005415"/>
    </source>
</evidence>
<dbReference type="VEuPathDB" id="VectorBase:CPIJ003145"/>
<feature type="compositionally biased region" description="Basic and acidic residues" evidence="14">
    <location>
        <begin position="450"/>
        <end position="465"/>
    </location>
</feature>
<evidence type="ECO:0000256" key="14">
    <source>
        <dbReference type="SAM" id="MobiDB-lite"/>
    </source>
</evidence>
<keyword evidence="19" id="KW-1185">Reference proteome</keyword>
<keyword evidence="11" id="KW-0862">Zinc</keyword>
<feature type="compositionally biased region" description="Basic and acidic residues" evidence="14">
    <location>
        <begin position="906"/>
        <end position="918"/>
    </location>
</feature>
<dbReference type="SUPFAM" id="SSF81296">
    <property type="entry name" value="E set domains"/>
    <property type="match status" value="1"/>
</dbReference>
<dbReference type="GO" id="GO:0005886">
    <property type="term" value="C:plasma membrane"/>
    <property type="evidence" value="ECO:0007669"/>
    <property type="project" value="TreeGrafter"/>
</dbReference>
<dbReference type="EMBL" id="DS231855">
    <property type="protein sequence ID" value="EDS38193.1"/>
    <property type="molecule type" value="Genomic_DNA"/>
</dbReference>
<dbReference type="EC" id="2.3.2.33" evidence="5"/>
<dbReference type="OMA" id="HSLPRMV"/>
<gene>
    <name evidence="18" type="primary">6034415</name>
    <name evidence="17" type="ORF">CpipJ_CPIJ003145</name>
</gene>
<dbReference type="SMART" id="SM00184">
    <property type="entry name" value="RING"/>
    <property type="match status" value="1"/>
</dbReference>
<evidence type="ECO:0000313" key="18">
    <source>
        <dbReference type="EnsemblMetazoa" id="CPIJ003145-PA"/>
    </source>
</evidence>
<evidence type="ECO:0000256" key="3">
    <source>
        <dbReference type="ARBA" id="ARBA00004906"/>
    </source>
</evidence>
<evidence type="ECO:0000313" key="17">
    <source>
        <dbReference type="EMBL" id="EDS38193.1"/>
    </source>
</evidence>
<evidence type="ECO:0000256" key="8">
    <source>
        <dbReference type="ARBA" id="ARBA00022737"/>
    </source>
</evidence>
<reference evidence="17" key="1">
    <citation type="submission" date="2007-03" db="EMBL/GenBank/DDBJ databases">
        <title>Annotation of Culex pipiens quinquefasciatus.</title>
        <authorList>
            <consortium name="The Broad Institute Genome Sequencing Platform"/>
            <person name="Atkinson P.W."/>
            <person name="Hemingway J."/>
            <person name="Christensen B.M."/>
            <person name="Higgs S."/>
            <person name="Kodira C."/>
            <person name="Hannick L."/>
            <person name="Megy K."/>
            <person name="O'Leary S."/>
            <person name="Pearson M."/>
            <person name="Haas B.J."/>
            <person name="Mauceli E."/>
            <person name="Wortman J.R."/>
            <person name="Lee N.H."/>
            <person name="Guigo R."/>
            <person name="Stanke M."/>
            <person name="Alvarado L."/>
            <person name="Amedeo P."/>
            <person name="Antoine C.H."/>
            <person name="Arensburger P."/>
            <person name="Bidwell S.L."/>
            <person name="Crawford M."/>
            <person name="Camaro F."/>
            <person name="Devon K."/>
            <person name="Engels R."/>
            <person name="Hammond M."/>
            <person name="Howarth C."/>
            <person name="Koehrsen M."/>
            <person name="Lawson D."/>
            <person name="Montgomery P."/>
            <person name="Nene V."/>
            <person name="Nusbaum C."/>
            <person name="Puiu D."/>
            <person name="Romero-Severson J."/>
            <person name="Severson D.W."/>
            <person name="Shumway M."/>
            <person name="Sisk P."/>
            <person name="Stolte C."/>
            <person name="Zeng Q."/>
            <person name="Eisenstadt E."/>
            <person name="Fraser-Liggett C."/>
            <person name="Strausberg R."/>
            <person name="Galagan J."/>
            <person name="Birren B."/>
            <person name="Collins F.H."/>
        </authorList>
    </citation>
    <scope>NUCLEOTIDE SEQUENCE [LARGE SCALE GENOMIC DNA]</scope>
    <source>
        <strain evidence="17">JHB</strain>
    </source>
</reference>
<feature type="region of interest" description="Disordered" evidence="14">
    <location>
        <begin position="543"/>
        <end position="568"/>
    </location>
</feature>
<evidence type="ECO:0000256" key="2">
    <source>
        <dbReference type="ARBA" id="ARBA00004489"/>
    </source>
</evidence>
<comment type="catalytic activity">
    <reaction evidence="1">
        <text>[E2 ubiquitin-conjugating enzyme]-S-ubiquitinyl-L-cysteine + [acceptor protein]-L-threonine = [E2 ubiquitin-conjugating enzyme]-L-cysteine + [acceptor protein]-3-O-ubiquitinyl-L-threonine.</text>
        <dbReference type="EC" id="2.3.2.33"/>
    </reaction>
</comment>
<dbReference type="OrthoDB" id="6050183at2759"/>
<dbReference type="InterPro" id="IPR013083">
    <property type="entry name" value="Znf_RING/FYVE/PHD"/>
</dbReference>
<dbReference type="SUPFAM" id="SSF57850">
    <property type="entry name" value="RING/U-box"/>
    <property type="match status" value="1"/>
</dbReference>
<dbReference type="Proteomes" id="UP000002320">
    <property type="component" value="Unassembled WGS sequence"/>
</dbReference>
<evidence type="ECO:0000256" key="7">
    <source>
        <dbReference type="ARBA" id="ARBA00022723"/>
    </source>
</evidence>
<keyword evidence="6" id="KW-0808">Transferase</keyword>
<comment type="pathway">
    <text evidence="3">Protein modification; protein ubiquitination.</text>
</comment>
<organism>
    <name type="scientific">Culex quinquefasciatus</name>
    <name type="common">Southern house mosquito</name>
    <name type="synonym">Culex pungens</name>
    <dbReference type="NCBI Taxonomy" id="7176"/>
    <lineage>
        <taxon>Eukaryota</taxon>
        <taxon>Metazoa</taxon>
        <taxon>Ecdysozoa</taxon>
        <taxon>Arthropoda</taxon>
        <taxon>Hexapoda</taxon>
        <taxon>Insecta</taxon>
        <taxon>Pterygota</taxon>
        <taxon>Neoptera</taxon>
        <taxon>Endopterygota</taxon>
        <taxon>Diptera</taxon>
        <taxon>Nematocera</taxon>
        <taxon>Culicoidea</taxon>
        <taxon>Culicidae</taxon>
        <taxon>Culicinae</taxon>
        <taxon>Culicini</taxon>
        <taxon>Culex</taxon>
        <taxon>Culex</taxon>
    </lineage>
</organism>
<dbReference type="Pfam" id="PF13639">
    <property type="entry name" value="zf-RING_2"/>
    <property type="match status" value="1"/>
</dbReference>
<dbReference type="EnsemblMetazoa" id="CPIJ003145-RA">
    <property type="protein sequence ID" value="CPIJ003145-PA"/>
    <property type="gene ID" value="CPIJ003145"/>
</dbReference>
<comment type="similarity">
    <text evidence="4">Belongs to the RING-Cys relay (RCR) family.</text>
</comment>
<feature type="region of interest" description="Disordered" evidence="14">
    <location>
        <begin position="1561"/>
        <end position="1583"/>
    </location>
</feature>
<dbReference type="Gene3D" id="2.60.40.10">
    <property type="entry name" value="Immunoglobulins"/>
    <property type="match status" value="1"/>
</dbReference>
<dbReference type="PROSITE" id="PS50089">
    <property type="entry name" value="ZF_RING_2"/>
    <property type="match status" value="1"/>
</dbReference>
<dbReference type="GO" id="GO:0061630">
    <property type="term" value="F:ubiquitin protein ligase activity"/>
    <property type="evidence" value="ECO:0007669"/>
    <property type="project" value="UniProtKB-EC"/>
</dbReference>
<dbReference type="GO" id="GO:0099174">
    <property type="term" value="P:regulation of presynapse organization"/>
    <property type="evidence" value="ECO:0007669"/>
    <property type="project" value="UniProtKB-ARBA"/>
</dbReference>
<evidence type="ECO:0000256" key="11">
    <source>
        <dbReference type="ARBA" id="ARBA00022833"/>
    </source>
</evidence>
<dbReference type="InterPro" id="IPR014756">
    <property type="entry name" value="Ig_E-set"/>
</dbReference>
<dbReference type="GO" id="GO:0030424">
    <property type="term" value="C:axon"/>
    <property type="evidence" value="ECO:0007669"/>
    <property type="project" value="UniProtKB-SubCell"/>
</dbReference>
<dbReference type="PROSITE" id="PS51284">
    <property type="entry name" value="DOC"/>
    <property type="match status" value="1"/>
</dbReference>
<dbReference type="InterPro" id="IPR013783">
    <property type="entry name" value="Ig-like_fold"/>
</dbReference>
<dbReference type="VEuPathDB" id="VectorBase:CQUJHB018024"/>
<sequence>MGSIVTGEQSYEKQFLKDFIYVAAGSPGARLAAWLQPESRLDPNKCEIKMSQEPLRCGWPSHFIIETRDQYGDEIFVPGIKIEVKASLGSNLISEGNRKMHMKSRNDSLYLGGAALPPKIGYECTFKEKEKSCLKAITAMKPYQPYSFEELRYCNTIQSKTTEILTANDLGNNTYGVFWTPRVPGNYSLTITIDGVCVEEIYRVDVIDAGLPPLSQETTLKKVQPPTKLRKFIAKNSAGLRVRLHPTLQSDQIGIVKLNGIVSYIDEMENDDGLWVRLSTESIREHCTSSWFPTEAWCLQYNQHLGKTLLHPILESSSTKALMEQVDQSSPTTSDANEENENTIDYFDFMKTDRPTDEASSANDGEELVAAAKLLQITEQPPTTDESPANAAAAAAAAANINIANLNQSNIGAAIAGVVGGGAKKMQALQKWLKGDSFEENESPRKRKSEGHDPRSLGNRSFDRSRSVSPEIFSHGNFSASIPPFNSKSLKIESKELPKRALSPSIAETLRAVFSAFLWHEGLVHDAMACASFLKFHPSISKKESENMPSSLKSNKSTEEKSANNPKAANQKKVEDGCWCELCDVFLPIPVTYHMRIVHPGCGKYAKGKGYNSIGVYCEGWAGNCGDGGQGVSSWYLIYVNTAKVSNNVNFNGANQTGGKGEGGSNILLGFGAESTIPSELFTIMKENSFFLLELNSYNGELMWPPPELLASMETLGAKTNNDLTCDLLGMNLGDMHAYDFKVIEDLSMEAADSYMKNIQTSPAIPSTSKFHRSFSMGQGWNTPQNKLATEYNPVGKGEIGGKGDGPCNVVMRRKKQCTCTSGDSNLLNYPSVNLQKLVPEHLLNNSLVKENIPNSRSKNKVNNKINDKNNLQTNPRATLLASGKRPEEINFSEFLEMYHSNARESSEKLKNVDEKSDGSGSGSSGNSAYKLDVQAGALSLLNRPSMIFMLEKHDLKKLRHLMTRNLRKTICNIYSLQALNWLLRSVTQPIGLHDIMWWFISSLSYSTHDCEDEPKLDEGVLGLEHPGSNQFNGPLSQTLSQSLHSLLHTIADLTLLLPSGSSLQKTAVQCFGLKFKQSDHQFLHRSHVFGNISKILSKSEEQNDENLLPSVAMFNSYSNAVDVFTEECIRISMLSDITEIFDLVVSSRPALANSLIDNSTETFWESDEEDRNKPKIIELTMNRTNYHCKVICIHIDNSRDIGNKVSSILLYGGSSFGETSLLKTIDVDPLVCSWISATISDDECTHYRMEFRGPEATLRVRQIKLLGYTAEDKASQFKHNLKHTSANYIQQKNCEAETLRVFRLLTGQVFGKLILESGKNFGANTPTSSKITESTVISSSTESLDLREHMVGILFSRSKLSHLQKQIIVHIVHAIQKEALRSREEWEHNVMFSADNETDFEENLKLNDTYCFEMLSMVLALSGSAVGRSYLSHQHGLLKDLFSLLHTGSDRVQRQVTALIRRILPEISPETLCELLGVEKVPEIDFNLLSQNNEMFNMNKCGILDIFLAVIAKALQVQIKVKNNSNKNPPTMKLWRYMNICKIDDYEKSTLNKLSMTNSQFSNAESDRPGGATGQRDNSPAAEQYDFEGSSSEFLDDKTNDDNSVDFDGVGAVCSSKPGIRIETVGVKPRWFLNGTISSKQADNIMTLIRDMAHGKLSEKWSLITKAAIAECILNITRLSDVYRVPETCMTTPTLWLALASLCVLDRDHVEKLSSSQWSKQSESRPLCSNHDDDVTYAMIICSLCGSLCSDCDRFLHLNRKTRNHYRTVCKEEEEAIRVELHESCGRAKLFWLLALVDSKTLKGMLEFRNGNNTLVCDPPNAAIGVCRFCGVTGSTGLLAVGNVCVDQQCQEYAASACAKIHPCGHLCGGIVNEEKCLPCLQQKCLTSEGKASSGSGAEQPKLTQDADDMCMICFTEALSSAPSVQLDCGHVFHFHCSKAVLTRRWNGPRISFGFSQCPICKMDIQHSALAEILDPIVALKADVKRKALMRLEYEGLAKNLDSKDLSTYAMERYAYYVCSQCEKAYYGGEARCDAELGENYNPQELVCGGCSDVVKAKMCPKHGTDFLEYKCRYCCSVAVFFCFGTTHFCDTCHDDFQRLTNIPKNKLPKCPAGPKAKQLIGEECPLHVIHPSTGEEFALGCGICRNAHTF</sequence>
<proteinExistence type="inferred from homology"/>
<feature type="region of interest" description="Disordered" evidence="14">
    <location>
        <begin position="435"/>
        <end position="465"/>
    </location>
</feature>
<feature type="compositionally biased region" description="Low complexity" evidence="14">
    <location>
        <begin position="861"/>
        <end position="871"/>
    </location>
</feature>
<dbReference type="SMART" id="SM01337">
    <property type="entry name" value="APC10"/>
    <property type="match status" value="1"/>
</dbReference>
<keyword evidence="9 13" id="KW-0863">Zinc-finger</keyword>
<feature type="region of interest" description="Disordered" evidence="14">
    <location>
        <begin position="851"/>
        <end position="877"/>
    </location>
</feature>
<evidence type="ECO:0000256" key="10">
    <source>
        <dbReference type="ARBA" id="ARBA00022786"/>
    </source>
</evidence>
<feature type="domain" description="DOC" evidence="16">
    <location>
        <begin position="1114"/>
        <end position="1293"/>
    </location>
</feature>
<dbReference type="FunFam" id="3.30.40.10:FF:000078">
    <property type="entry name" value="E3 ubiquitin-protein ligase MYCBP2 isoform X1"/>
    <property type="match status" value="1"/>
</dbReference>
<dbReference type="Gene3D" id="2.60.120.260">
    <property type="entry name" value="Galactose-binding domain-like"/>
    <property type="match status" value="1"/>
</dbReference>
<evidence type="ECO:0000256" key="13">
    <source>
        <dbReference type="PROSITE-ProRule" id="PRU00175"/>
    </source>
</evidence>
<dbReference type="KEGG" id="cqu:CpipJ_CPIJ003145"/>
<dbReference type="InterPro" id="IPR001841">
    <property type="entry name" value="Znf_RING"/>
</dbReference>
<protein>
    <recommendedName>
        <fullName evidence="5">RCR-type E3 ubiquitin transferase</fullName>
        <ecNumber evidence="5">2.3.2.33</ecNumber>
    </recommendedName>
</protein>
<dbReference type="Gene3D" id="3.30.40.10">
    <property type="entry name" value="Zinc/RING finger domain, C3HC4 (zinc finger)"/>
    <property type="match status" value="1"/>
</dbReference>
<evidence type="ECO:0000256" key="9">
    <source>
        <dbReference type="ARBA" id="ARBA00022771"/>
    </source>
</evidence>
<evidence type="ECO:0000256" key="12">
    <source>
        <dbReference type="ARBA" id="ARBA00023273"/>
    </source>
</evidence>
<dbReference type="InParanoid" id="B0W7P9"/>